<reference evidence="3 4" key="1">
    <citation type="journal article" date="2012" name="J. Bacteriol.">
        <title>Genome Sequence of "Candidatus Mycoplasma haemolamae" Strain Purdue, a Red Blood Cell Pathogen of Alpacas (Vicugna pacos) and Llamas (Lama glama).</title>
        <authorList>
            <person name="Guimaraes A.M."/>
            <person name="Toth B."/>
            <person name="Santos A.P."/>
            <person name="do Nascimento N.C."/>
            <person name="Kritchevsky J.E."/>
            <person name="Messick J.B."/>
        </authorList>
    </citation>
    <scope>NUCLEOTIDE SEQUENCE [LARGE SCALE GENOMIC DNA]</scope>
    <source>
        <strain evidence="3 4">Purdue</strain>
    </source>
</reference>
<accession>I7CKH5</accession>
<name>I7CKH5_MYCHA</name>
<proteinExistence type="predicted"/>
<dbReference type="AlphaFoldDB" id="I7CKH5"/>
<evidence type="ECO:0000313" key="3">
    <source>
        <dbReference type="EMBL" id="AFO52399.1"/>
    </source>
</evidence>
<reference evidence="4" key="2">
    <citation type="submission" date="2012-07" db="EMBL/GenBank/DDBJ databases">
        <title>Complete genome sequence of 'Candidatus Mycoplasma haemolamae'.</title>
        <authorList>
            <person name="Guimaraes A.M.S."/>
            <person name="Toth B."/>
            <person name="Santos A.P."/>
            <person name="Nascimento N.C."/>
            <person name="Sojka J.E."/>
            <person name="Messick J.B."/>
        </authorList>
    </citation>
    <scope>NUCLEOTIDE SEQUENCE [LARGE SCALE GENOMIC DNA]</scope>
    <source>
        <strain evidence="4">Purdue</strain>
    </source>
</reference>
<protein>
    <submittedName>
        <fullName evidence="3">Uncharacterized protein</fullName>
    </submittedName>
</protein>
<dbReference type="HOGENOM" id="CLU_648625_0_0_14"/>
<feature type="compositionally biased region" description="Polar residues" evidence="1">
    <location>
        <begin position="54"/>
        <end position="70"/>
    </location>
</feature>
<feature type="compositionally biased region" description="Polar residues" evidence="1">
    <location>
        <begin position="82"/>
        <end position="95"/>
    </location>
</feature>
<dbReference type="PATRIC" id="fig|1212765.3.peg.928"/>
<dbReference type="EMBL" id="CP003731">
    <property type="protein sequence ID" value="AFO52399.1"/>
    <property type="molecule type" value="Genomic_DNA"/>
</dbReference>
<evidence type="ECO:0000256" key="1">
    <source>
        <dbReference type="SAM" id="MobiDB-lite"/>
    </source>
</evidence>
<dbReference type="KEGG" id="mhl:MHLP_04095"/>
<organism evidence="3 4">
    <name type="scientific">Mycoplasma haematolamae (strain Purdue)</name>
    <dbReference type="NCBI Taxonomy" id="1212765"/>
    <lineage>
        <taxon>Bacteria</taxon>
        <taxon>Bacillati</taxon>
        <taxon>Mycoplasmatota</taxon>
        <taxon>Mollicutes</taxon>
        <taxon>Mycoplasmataceae</taxon>
        <taxon>Mycoplasma</taxon>
    </lineage>
</organism>
<keyword evidence="2" id="KW-0732">Signal</keyword>
<feature type="signal peptide" evidence="2">
    <location>
        <begin position="1"/>
        <end position="23"/>
    </location>
</feature>
<gene>
    <name evidence="3" type="ordered locus">MHLP_04095</name>
</gene>
<dbReference type="STRING" id="1212765.MHLP_04095"/>
<dbReference type="Proteomes" id="UP000006502">
    <property type="component" value="Chromosome"/>
</dbReference>
<evidence type="ECO:0000256" key="2">
    <source>
        <dbReference type="SAM" id="SignalP"/>
    </source>
</evidence>
<keyword evidence="4" id="KW-1185">Reference proteome</keyword>
<evidence type="ECO:0000313" key="4">
    <source>
        <dbReference type="Proteomes" id="UP000006502"/>
    </source>
</evidence>
<feature type="region of interest" description="Disordered" evidence="1">
    <location>
        <begin position="54"/>
        <end position="95"/>
    </location>
</feature>
<sequence>MTAKTKLGLGIVSLLGLNGASLAAIEGYSFGNWFEDITWDSATKSLSLFGSSQVPKTVETKNQSETATTQEARDNSYRPRTLTFSSSPARSLDSTSLITGTPNLNASRLDLQLENQLDLNLNKLTIGEEGLSRNETGTSSSLQVLQLINSENKRMEQVDKIERVKDVQSQQILDGLKGISMDDYRSVVSKVEKFFGKTQEATHQALRDSKGEETLEEGLSVKERVALRTVYAVYDRLMRHRLKVSKDLRKVVEETKELNQDLPPAQKQLVYALNSIGWGTNRIVVLNGKNPNPSNNWGWGTGDTWKNSWWGKLCSSVCGGEQGFKSLLERRKERLTKVFDKANAETHRRWMTEWCWSRNCYRRTPEQLDKLYSKANAEIELTVAKQLLYWMKQFNVPELELHKR</sequence>
<feature type="chain" id="PRO_5003708397" evidence="2">
    <location>
        <begin position="24"/>
        <end position="404"/>
    </location>
</feature>